<reference evidence="1" key="2">
    <citation type="submission" date="2017-06" db="EMBL/GenBank/DDBJ databases">
        <title>WGS assembly of Brachypodium distachyon.</title>
        <authorList>
            <consortium name="The International Brachypodium Initiative"/>
            <person name="Lucas S."/>
            <person name="Harmon-Smith M."/>
            <person name="Lail K."/>
            <person name="Tice H."/>
            <person name="Grimwood J."/>
            <person name="Bruce D."/>
            <person name="Barry K."/>
            <person name="Shu S."/>
            <person name="Lindquist E."/>
            <person name="Wang M."/>
            <person name="Pitluck S."/>
            <person name="Vogel J.P."/>
            <person name="Garvin D.F."/>
            <person name="Mockler T.C."/>
            <person name="Schmutz J."/>
            <person name="Rokhsar D."/>
            <person name="Bevan M.W."/>
        </authorList>
    </citation>
    <scope>NUCLEOTIDE SEQUENCE</scope>
    <source>
        <strain evidence="1">Bd21</strain>
    </source>
</reference>
<dbReference type="InParanoid" id="A0A0Q3KF99"/>
<reference evidence="2" key="3">
    <citation type="submission" date="2018-08" db="UniProtKB">
        <authorList>
            <consortium name="EnsemblPlants"/>
        </authorList>
    </citation>
    <scope>IDENTIFICATION</scope>
    <source>
        <strain evidence="2">cv. Bd21</strain>
    </source>
</reference>
<evidence type="ECO:0000313" key="2">
    <source>
        <dbReference type="EnsemblPlants" id="KQK23124"/>
    </source>
</evidence>
<dbReference type="AlphaFoldDB" id="A0A0Q3KF99"/>
<keyword evidence="3" id="KW-1185">Reference proteome</keyword>
<protein>
    <submittedName>
        <fullName evidence="1 2">Uncharacterized protein</fullName>
    </submittedName>
</protein>
<accession>A0A0Q3KF99</accession>
<reference evidence="1 2" key="1">
    <citation type="journal article" date="2010" name="Nature">
        <title>Genome sequencing and analysis of the model grass Brachypodium distachyon.</title>
        <authorList>
            <consortium name="International Brachypodium Initiative"/>
        </authorList>
    </citation>
    <scope>NUCLEOTIDE SEQUENCE [LARGE SCALE GENOMIC DNA]</scope>
    <source>
        <strain evidence="1 2">Bd21</strain>
    </source>
</reference>
<evidence type="ECO:0000313" key="1">
    <source>
        <dbReference type="EMBL" id="KQK23124.1"/>
    </source>
</evidence>
<name>A0A0Q3KF99_BRADI</name>
<evidence type="ECO:0000313" key="3">
    <source>
        <dbReference type="Proteomes" id="UP000008810"/>
    </source>
</evidence>
<organism evidence="1">
    <name type="scientific">Brachypodium distachyon</name>
    <name type="common">Purple false brome</name>
    <name type="synonym">Trachynia distachya</name>
    <dbReference type="NCBI Taxonomy" id="15368"/>
    <lineage>
        <taxon>Eukaryota</taxon>
        <taxon>Viridiplantae</taxon>
        <taxon>Streptophyta</taxon>
        <taxon>Embryophyta</taxon>
        <taxon>Tracheophyta</taxon>
        <taxon>Spermatophyta</taxon>
        <taxon>Magnoliopsida</taxon>
        <taxon>Liliopsida</taxon>
        <taxon>Poales</taxon>
        <taxon>Poaceae</taxon>
        <taxon>BOP clade</taxon>
        <taxon>Pooideae</taxon>
        <taxon>Stipodae</taxon>
        <taxon>Brachypodieae</taxon>
        <taxon>Brachypodium</taxon>
    </lineage>
</organism>
<dbReference type="EMBL" id="CM000880">
    <property type="protein sequence ID" value="KQK23124.1"/>
    <property type="molecule type" value="Genomic_DNA"/>
</dbReference>
<sequence length="69" mass="7614">MATEDSKCIILIHPHACISALLHHAEIEAHGYSPSSSDMFLTDYVHGRLFQACFSLITSMADSSQHDSH</sequence>
<dbReference type="Gramene" id="KQK23124">
    <property type="protein sequence ID" value="KQK23124"/>
    <property type="gene ID" value="BRADI_1g71383v3"/>
</dbReference>
<dbReference type="Proteomes" id="UP000008810">
    <property type="component" value="Chromosome 1"/>
</dbReference>
<gene>
    <name evidence="1" type="ORF">BRADI_1g71383v3</name>
</gene>
<dbReference type="EnsemblPlants" id="KQK23124">
    <property type="protein sequence ID" value="KQK23124"/>
    <property type="gene ID" value="BRADI_1g71383v3"/>
</dbReference>
<proteinExistence type="predicted"/>